<dbReference type="EMBL" id="JAGFNK010000045">
    <property type="protein sequence ID" value="KAI9510333.1"/>
    <property type="molecule type" value="Genomic_DNA"/>
</dbReference>
<dbReference type="Proteomes" id="UP001207468">
    <property type="component" value="Unassembled WGS sequence"/>
</dbReference>
<accession>A0ACC0UF39</accession>
<comment type="caution">
    <text evidence="1">The sequence shown here is derived from an EMBL/GenBank/DDBJ whole genome shotgun (WGS) entry which is preliminary data.</text>
</comment>
<reference evidence="1" key="1">
    <citation type="submission" date="2021-03" db="EMBL/GenBank/DDBJ databases">
        <title>Evolutionary priming and transition to the ectomycorrhizal habit in an iconic lineage of mushroom-forming fungi: is preadaptation a requirement?</title>
        <authorList>
            <consortium name="DOE Joint Genome Institute"/>
            <person name="Looney B.P."/>
            <person name="Miyauchi S."/>
            <person name="Morin E."/>
            <person name="Drula E."/>
            <person name="Courty P.E."/>
            <person name="Chicoki N."/>
            <person name="Fauchery L."/>
            <person name="Kohler A."/>
            <person name="Kuo A."/>
            <person name="LaButti K."/>
            <person name="Pangilinan J."/>
            <person name="Lipzen A."/>
            <person name="Riley R."/>
            <person name="Andreopoulos W."/>
            <person name="He G."/>
            <person name="Johnson J."/>
            <person name="Barry K.W."/>
            <person name="Grigoriev I.V."/>
            <person name="Nagy L."/>
            <person name="Hibbett D."/>
            <person name="Henrissat B."/>
            <person name="Matheny P.B."/>
            <person name="Labbe J."/>
            <person name="Martin A.F."/>
        </authorList>
    </citation>
    <scope>NUCLEOTIDE SEQUENCE</scope>
    <source>
        <strain evidence="1">BPL698</strain>
    </source>
</reference>
<organism evidence="1 2">
    <name type="scientific">Russula earlei</name>
    <dbReference type="NCBI Taxonomy" id="71964"/>
    <lineage>
        <taxon>Eukaryota</taxon>
        <taxon>Fungi</taxon>
        <taxon>Dikarya</taxon>
        <taxon>Basidiomycota</taxon>
        <taxon>Agaricomycotina</taxon>
        <taxon>Agaricomycetes</taxon>
        <taxon>Russulales</taxon>
        <taxon>Russulaceae</taxon>
        <taxon>Russula</taxon>
    </lineage>
</organism>
<evidence type="ECO:0000313" key="1">
    <source>
        <dbReference type="EMBL" id="KAI9510333.1"/>
    </source>
</evidence>
<evidence type="ECO:0000313" key="2">
    <source>
        <dbReference type="Proteomes" id="UP001207468"/>
    </source>
</evidence>
<protein>
    <submittedName>
        <fullName evidence="1">Uncharacterized protein</fullName>
    </submittedName>
</protein>
<sequence length="215" mass="23540">MVRMPISTWPCSIPVQRGTPPSKEAHARCGRVTQRDNIDGFGRLQSRDAFGQRSSTATDAYSILLYRNAGGTAQATAKVTNSGRCHEIRAKRNEPECQVRDRQPQQTKIGEAGFAHNLCAREEILSWAATCTPLAELQGRDASAICVQKLPIDHSFIIGAVPSSGLHTRAQMAIRLELASHSTTNSIQREQDKIGPERVAEISTDLVWRITGAHA</sequence>
<keyword evidence="2" id="KW-1185">Reference proteome</keyword>
<proteinExistence type="predicted"/>
<gene>
    <name evidence="1" type="ORF">F5148DRAFT_1337901</name>
</gene>
<name>A0ACC0UF39_9AGAM</name>